<keyword evidence="1" id="KW-0560">Oxidoreductase</keyword>
<evidence type="ECO:0000313" key="3">
    <source>
        <dbReference type="EMBL" id="CAK9037348.1"/>
    </source>
</evidence>
<dbReference type="Proteomes" id="UP001642484">
    <property type="component" value="Unassembled WGS sequence"/>
</dbReference>
<name>A0ABP0LDV5_9DINO</name>
<evidence type="ECO:0000259" key="2">
    <source>
        <dbReference type="Pfam" id="PF02668"/>
    </source>
</evidence>
<evidence type="ECO:0000256" key="1">
    <source>
        <dbReference type="ARBA" id="ARBA00023002"/>
    </source>
</evidence>
<feature type="domain" description="TauD/TfdA-like" evidence="2">
    <location>
        <begin position="43"/>
        <end position="123"/>
    </location>
</feature>
<dbReference type="InterPro" id="IPR003819">
    <property type="entry name" value="TauD/TfdA-like"/>
</dbReference>
<dbReference type="SUPFAM" id="SSF51197">
    <property type="entry name" value="Clavaminate synthase-like"/>
    <property type="match status" value="1"/>
</dbReference>
<accession>A0ABP0LDV5</accession>
<reference evidence="3 4" key="1">
    <citation type="submission" date="2024-02" db="EMBL/GenBank/DDBJ databases">
        <authorList>
            <person name="Chen Y."/>
            <person name="Shah S."/>
            <person name="Dougan E. K."/>
            <person name="Thang M."/>
            <person name="Chan C."/>
        </authorList>
    </citation>
    <scope>NUCLEOTIDE SEQUENCE [LARGE SCALE GENOMIC DNA]</scope>
</reference>
<dbReference type="Gene3D" id="3.60.130.10">
    <property type="entry name" value="Clavaminate synthase-like"/>
    <property type="match status" value="1"/>
</dbReference>
<dbReference type="InterPro" id="IPR042098">
    <property type="entry name" value="TauD-like_sf"/>
</dbReference>
<organism evidence="3 4">
    <name type="scientific">Durusdinium trenchii</name>
    <dbReference type="NCBI Taxonomy" id="1381693"/>
    <lineage>
        <taxon>Eukaryota</taxon>
        <taxon>Sar</taxon>
        <taxon>Alveolata</taxon>
        <taxon>Dinophyceae</taxon>
        <taxon>Suessiales</taxon>
        <taxon>Symbiodiniaceae</taxon>
        <taxon>Durusdinium</taxon>
    </lineage>
</organism>
<evidence type="ECO:0000313" key="4">
    <source>
        <dbReference type="Proteomes" id="UP001642484"/>
    </source>
</evidence>
<sequence length="151" mass="17607">MEPWSKVIQWHNERLKWRRQINVEEAKLTKSWHPLDRPFEPSASTGRRYLSLWKPLPNASVVEAEEIREKLKLLDLQLQKATELAEEQALFHLAAGEALIVDNWRLLHSRQPYQGRRKMWRLWSWTSAGSGAPADGARTSQPLESQVFAEL</sequence>
<protein>
    <recommendedName>
        <fullName evidence="2">TauD/TfdA-like domain-containing protein</fullName>
    </recommendedName>
</protein>
<dbReference type="EMBL" id="CAXAMN010012136">
    <property type="protein sequence ID" value="CAK9037348.1"/>
    <property type="molecule type" value="Genomic_DNA"/>
</dbReference>
<proteinExistence type="predicted"/>
<comment type="caution">
    <text evidence="3">The sequence shown here is derived from an EMBL/GenBank/DDBJ whole genome shotgun (WGS) entry which is preliminary data.</text>
</comment>
<dbReference type="Pfam" id="PF02668">
    <property type="entry name" value="TauD"/>
    <property type="match status" value="1"/>
</dbReference>
<keyword evidence="4" id="KW-1185">Reference proteome</keyword>
<gene>
    <name evidence="3" type="ORF">CCMP2556_LOCUS20650</name>
</gene>